<keyword evidence="4" id="KW-1185">Reference proteome</keyword>
<evidence type="ECO:0000256" key="1">
    <source>
        <dbReference type="SAM" id="MobiDB-lite"/>
    </source>
</evidence>
<proteinExistence type="predicted"/>
<dbReference type="InterPro" id="IPR037401">
    <property type="entry name" value="SnoaL-like"/>
</dbReference>
<accession>A0ABM7PZM2</accession>
<dbReference type="Gene3D" id="3.10.450.50">
    <property type="match status" value="1"/>
</dbReference>
<dbReference type="EMBL" id="AP024525">
    <property type="protein sequence ID" value="BCT77759.1"/>
    <property type="molecule type" value="Genomic_DNA"/>
</dbReference>
<reference evidence="3 4" key="1">
    <citation type="journal article" date="2021" name="J. Biosci. Bioeng.">
        <title>Identification and characterization of a chc gene cluster responsible for the aromatization pathway of cyclohexanecarboxylate degradation in Sinomonas cyclohexanicum ATCC 51369.</title>
        <authorList>
            <person name="Yamamoto T."/>
            <person name="Hasegawa Y."/>
            <person name="Lau P.C.K."/>
            <person name="Iwaki H."/>
        </authorList>
    </citation>
    <scope>NUCLEOTIDE SEQUENCE [LARGE SCALE GENOMIC DNA]</scope>
    <source>
        <strain evidence="3 4">ATCC 51369</strain>
    </source>
</reference>
<name>A0ABM7PZM2_SINCY</name>
<dbReference type="Proteomes" id="UP001319861">
    <property type="component" value="Chromosome"/>
</dbReference>
<protein>
    <recommendedName>
        <fullName evidence="2">SnoaL-like domain-containing protein</fullName>
    </recommendedName>
</protein>
<dbReference type="RefSeq" id="WP_229230434.1">
    <property type="nucleotide sequence ID" value="NZ_AP024525.1"/>
</dbReference>
<evidence type="ECO:0000259" key="2">
    <source>
        <dbReference type="Pfam" id="PF12680"/>
    </source>
</evidence>
<dbReference type="Pfam" id="PF12680">
    <property type="entry name" value="SnoaL_2"/>
    <property type="match status" value="1"/>
</dbReference>
<dbReference type="SUPFAM" id="SSF54427">
    <property type="entry name" value="NTF2-like"/>
    <property type="match status" value="1"/>
</dbReference>
<organism evidence="3 4">
    <name type="scientific">Sinomonas cyclohexanicum</name>
    <name type="common">Corynebacterium cyclohexanicum</name>
    <dbReference type="NCBI Taxonomy" id="322009"/>
    <lineage>
        <taxon>Bacteria</taxon>
        <taxon>Bacillati</taxon>
        <taxon>Actinomycetota</taxon>
        <taxon>Actinomycetes</taxon>
        <taxon>Micrococcales</taxon>
        <taxon>Micrococcaceae</taxon>
        <taxon>Sinomonas</taxon>
    </lineage>
</organism>
<evidence type="ECO:0000313" key="4">
    <source>
        <dbReference type="Proteomes" id="UP001319861"/>
    </source>
</evidence>
<feature type="domain" description="SnoaL-like" evidence="2">
    <location>
        <begin position="20"/>
        <end position="120"/>
    </location>
</feature>
<dbReference type="InterPro" id="IPR032710">
    <property type="entry name" value="NTF2-like_dom_sf"/>
</dbReference>
<feature type="region of interest" description="Disordered" evidence="1">
    <location>
        <begin position="147"/>
        <end position="167"/>
    </location>
</feature>
<gene>
    <name evidence="3" type="ORF">SCMU_36010</name>
</gene>
<evidence type="ECO:0000313" key="3">
    <source>
        <dbReference type="EMBL" id="BCT77759.1"/>
    </source>
</evidence>
<sequence length="167" mass="17992">MDANTTDAKSTFDSLPAGPVRRVFEAISRHDLDAMVACFAEDYLNETPIHPDRGFTGRHQVRKNWSAILASIPDLEPYVVRATTAPDGRVWVEWGQRGTRRDGVPVHLAGVSIFTIDVDDISAVRFYLEPVEQETGDVDANVAEVVGASGQPQPSAAPAAVPGGARP</sequence>